<dbReference type="RefSeq" id="WP_011188417.1">
    <property type="nucleotide sequence ID" value="NC_006138.1"/>
</dbReference>
<accession>Q6AP19</accession>
<name>Q6AP19_DESPS</name>
<feature type="signal peptide" evidence="3">
    <location>
        <begin position="1"/>
        <end position="20"/>
    </location>
</feature>
<comment type="similarity">
    <text evidence="1">Belongs to the bacterial solute-binding protein 5 family.</text>
</comment>
<dbReference type="PIRSF" id="PIRSF002741">
    <property type="entry name" value="MppA"/>
    <property type="match status" value="1"/>
</dbReference>
<keyword evidence="2 3" id="KW-0732">Signal</keyword>
<dbReference type="PROSITE" id="PS51257">
    <property type="entry name" value="PROKAR_LIPOPROTEIN"/>
    <property type="match status" value="1"/>
</dbReference>
<dbReference type="HOGENOM" id="CLU_017028_7_1_7"/>
<dbReference type="InterPro" id="IPR000914">
    <property type="entry name" value="SBP_5_dom"/>
</dbReference>
<evidence type="ECO:0000313" key="5">
    <source>
        <dbReference type="EMBL" id="CAG35905.1"/>
    </source>
</evidence>
<dbReference type="EMBL" id="CR522870">
    <property type="protein sequence ID" value="CAG35905.1"/>
    <property type="molecule type" value="Genomic_DNA"/>
</dbReference>
<reference evidence="6" key="1">
    <citation type="journal article" date="2004" name="Environ. Microbiol.">
        <title>The genome of Desulfotalea psychrophila, a sulfate-reducing bacterium from permanently cold Arctic sediments.</title>
        <authorList>
            <person name="Rabus R."/>
            <person name="Ruepp A."/>
            <person name="Frickey T."/>
            <person name="Rattei T."/>
            <person name="Fartmann B."/>
            <person name="Stark M."/>
            <person name="Bauer M."/>
            <person name="Zibat A."/>
            <person name="Lombardot T."/>
            <person name="Becker I."/>
            <person name="Amann J."/>
            <person name="Gellner K."/>
            <person name="Teeling H."/>
            <person name="Leuschner W.D."/>
            <person name="Gloeckner F.-O."/>
            <person name="Lupas A.N."/>
            <person name="Amann R."/>
            <person name="Klenk H.-P."/>
        </authorList>
    </citation>
    <scope>NUCLEOTIDE SEQUENCE [LARGE SCALE GENOMIC DNA]</scope>
    <source>
        <strain evidence="6">DSM 12343 / LSv54</strain>
    </source>
</reference>
<gene>
    <name evidence="5" type="ordered locus">DP1176</name>
</gene>
<dbReference type="Proteomes" id="UP000000602">
    <property type="component" value="Chromosome"/>
</dbReference>
<dbReference type="CDD" id="cd08502">
    <property type="entry name" value="PBP2_NikA_DppA_OppA_like_16"/>
    <property type="match status" value="1"/>
</dbReference>
<dbReference type="GO" id="GO:1904680">
    <property type="term" value="F:peptide transmembrane transporter activity"/>
    <property type="evidence" value="ECO:0007669"/>
    <property type="project" value="TreeGrafter"/>
</dbReference>
<evidence type="ECO:0000256" key="2">
    <source>
        <dbReference type="ARBA" id="ARBA00022729"/>
    </source>
</evidence>
<dbReference type="GO" id="GO:0030288">
    <property type="term" value="C:outer membrane-bounded periplasmic space"/>
    <property type="evidence" value="ECO:0007669"/>
    <property type="project" value="UniProtKB-ARBA"/>
</dbReference>
<keyword evidence="6" id="KW-1185">Reference proteome</keyword>
<dbReference type="SUPFAM" id="SSF53850">
    <property type="entry name" value="Periplasmic binding protein-like II"/>
    <property type="match status" value="1"/>
</dbReference>
<organism evidence="5 6">
    <name type="scientific">Desulfotalea psychrophila (strain LSv54 / DSM 12343)</name>
    <dbReference type="NCBI Taxonomy" id="177439"/>
    <lineage>
        <taxon>Bacteria</taxon>
        <taxon>Pseudomonadati</taxon>
        <taxon>Thermodesulfobacteriota</taxon>
        <taxon>Desulfobulbia</taxon>
        <taxon>Desulfobulbales</taxon>
        <taxon>Desulfocapsaceae</taxon>
        <taxon>Desulfotalea</taxon>
    </lineage>
</organism>
<evidence type="ECO:0000313" key="6">
    <source>
        <dbReference type="Proteomes" id="UP000000602"/>
    </source>
</evidence>
<evidence type="ECO:0000259" key="4">
    <source>
        <dbReference type="Pfam" id="PF00496"/>
    </source>
</evidence>
<dbReference type="InterPro" id="IPR030678">
    <property type="entry name" value="Peptide/Ni-bd"/>
</dbReference>
<dbReference type="eggNOG" id="COG0747">
    <property type="taxonomic scope" value="Bacteria"/>
</dbReference>
<feature type="domain" description="Solute-binding protein family 5" evidence="4">
    <location>
        <begin position="93"/>
        <end position="463"/>
    </location>
</feature>
<dbReference type="STRING" id="177439.DP1176"/>
<dbReference type="Gene3D" id="3.40.190.10">
    <property type="entry name" value="Periplasmic binding protein-like II"/>
    <property type="match status" value="1"/>
</dbReference>
<proteinExistence type="inferred from homology"/>
<feature type="chain" id="PRO_5004270688" evidence="3">
    <location>
        <begin position="21"/>
        <end position="546"/>
    </location>
</feature>
<dbReference type="InterPro" id="IPR039424">
    <property type="entry name" value="SBP_5"/>
</dbReference>
<evidence type="ECO:0000256" key="1">
    <source>
        <dbReference type="ARBA" id="ARBA00005695"/>
    </source>
</evidence>
<dbReference type="PANTHER" id="PTHR30290">
    <property type="entry name" value="PERIPLASMIC BINDING COMPONENT OF ABC TRANSPORTER"/>
    <property type="match status" value="1"/>
</dbReference>
<dbReference type="Gene3D" id="3.10.105.10">
    <property type="entry name" value="Dipeptide-binding Protein, Domain 3"/>
    <property type="match status" value="1"/>
</dbReference>
<dbReference type="Pfam" id="PF00496">
    <property type="entry name" value="SBP_bac_5"/>
    <property type="match status" value="1"/>
</dbReference>
<protein>
    <submittedName>
        <fullName evidence="5">Related to oligopeptide ABC transporter, oligopeptide-binding protein</fullName>
    </submittedName>
</protein>
<dbReference type="AlphaFoldDB" id="Q6AP19"/>
<dbReference type="GO" id="GO:0043190">
    <property type="term" value="C:ATP-binding cassette (ABC) transporter complex"/>
    <property type="evidence" value="ECO:0007669"/>
    <property type="project" value="InterPro"/>
</dbReference>
<dbReference type="GO" id="GO:0015833">
    <property type="term" value="P:peptide transport"/>
    <property type="evidence" value="ECO:0007669"/>
    <property type="project" value="TreeGrafter"/>
</dbReference>
<evidence type="ECO:0000256" key="3">
    <source>
        <dbReference type="SAM" id="SignalP"/>
    </source>
</evidence>
<dbReference type="KEGG" id="dps:DP1176"/>
<dbReference type="PANTHER" id="PTHR30290:SF38">
    <property type="entry name" value="D,D-DIPEPTIDE-BINDING PERIPLASMIC PROTEIN DDPA-RELATED"/>
    <property type="match status" value="1"/>
</dbReference>
<dbReference type="OrthoDB" id="5469165at2"/>
<sequence>MKRRKYTLLFMLLLAAFTIAGCKSNSEQPEKAKSVAAEQAPAVSNAPHSGGEITIALQKAPDNLDTDFGTQWEATQVMNHVYEGLFETDGNGQPQPYLAESCTLSSDSKQYEIKLRKGVKFSDQHEMKAEDVKASIDRWLRMNQAGHIVKDKVKSVDIINDYEIRITLNQIYAPILSIMASQVSGQRVYVREKKILDKFGENIITDYVGTGPYIIGEYVPGQKAVLVKNVNYTPAKGKLSGLTGQRNPYLDKITMDFVPEESVRVAGLQSGQYDFIDEVSTDQYATLSDYPGIKPIICNDGTISVIAINSAKPPFDNKRMRQALACAIDDKELAQAQIGNEKFWSVEDGSWFKKGNIWYDPNAGKEMYNVHDLARAKKLVQESGYSGETISIIGDKSNMYESNAALVLQNQLKAIGLNVSVDLYDEATAYDYETSGKWNIRIARWSDMTPDPQNFQPWTGTNGWITGWDDKGSHEMDAIFERMAVATDQKARYEIVKEFYAKFWEEVPYIKSFNDVRLYGINERVKGFQAYGQPFFWNAWVDDSAN</sequence>